<dbReference type="InterPro" id="IPR006140">
    <property type="entry name" value="D-isomer_DH_NAD-bd"/>
</dbReference>
<dbReference type="SUPFAM" id="SSF51735">
    <property type="entry name" value="NAD(P)-binding Rossmann-fold domains"/>
    <property type="match status" value="1"/>
</dbReference>
<dbReference type="InParanoid" id="Q026D8"/>
<evidence type="ECO:0000256" key="2">
    <source>
        <dbReference type="ARBA" id="ARBA00023027"/>
    </source>
</evidence>
<dbReference type="HOGENOM" id="CLU_019796_1_0_0"/>
<dbReference type="KEGG" id="sus:Acid_2141"/>
<gene>
    <name evidence="4" type="ordered locus">Acid_2141</name>
</gene>
<dbReference type="InterPro" id="IPR036291">
    <property type="entry name" value="NAD(P)-bd_dom_sf"/>
</dbReference>
<dbReference type="Pfam" id="PF02826">
    <property type="entry name" value="2-Hacid_dh_C"/>
    <property type="match status" value="1"/>
</dbReference>
<sequence length="336" mass="36797" precursor="true">MRIRLVSFLIFSCVLPAQTKKIIANLPADMLKELAVSAPNVRIVAARGADLAREIEDADAMVGVTLTPELFTHARQLKWLHITSAGVETHGRSIGLFPALVESSVVVTNAKNMYGPQIADHAFAFLLALTRKLNVTIPRQQLEEWPSGRDGMFELNGKTAVIIGVGGIGSQIAQRAHGFGMKVIGVDIRDIPTNNMIQRVVPPDMLDSVLPEADVVFVSVPHTPKSEGMMGAREFELMKKGSYFIAMSRGKIYDHQALVKALDNRRLAGVGLDATDPEPLPKSHPLWKFPNVIITPHVSGGSDNLEMRLYNLVKENIRRFGAGLPLLNVVDKKEGF</sequence>
<dbReference type="GO" id="GO:0016491">
    <property type="term" value="F:oxidoreductase activity"/>
    <property type="evidence" value="ECO:0007669"/>
    <property type="project" value="UniProtKB-KW"/>
</dbReference>
<dbReference type="eggNOG" id="COG0111">
    <property type="taxonomic scope" value="Bacteria"/>
</dbReference>
<feature type="domain" description="D-isomer specific 2-hydroxyacid dehydrogenase NAD-binding" evidence="3">
    <location>
        <begin position="123"/>
        <end position="299"/>
    </location>
</feature>
<evidence type="ECO:0000259" key="3">
    <source>
        <dbReference type="Pfam" id="PF02826"/>
    </source>
</evidence>
<dbReference type="GO" id="GO:0051287">
    <property type="term" value="F:NAD binding"/>
    <property type="evidence" value="ECO:0007669"/>
    <property type="project" value="InterPro"/>
</dbReference>
<dbReference type="Gene3D" id="3.40.50.720">
    <property type="entry name" value="NAD(P)-binding Rossmann-like Domain"/>
    <property type="match status" value="2"/>
</dbReference>
<dbReference type="EMBL" id="CP000473">
    <property type="protein sequence ID" value="ABJ83131.1"/>
    <property type="molecule type" value="Genomic_DNA"/>
</dbReference>
<protein>
    <submittedName>
        <fullName evidence="4">D-isomer specific 2-hydroxyacid dehydrogenase, NAD-binding</fullName>
    </submittedName>
</protein>
<evidence type="ECO:0000256" key="1">
    <source>
        <dbReference type="ARBA" id="ARBA00023002"/>
    </source>
</evidence>
<evidence type="ECO:0000313" key="4">
    <source>
        <dbReference type="EMBL" id="ABJ83131.1"/>
    </source>
</evidence>
<dbReference type="PANTHER" id="PTHR43333:SF1">
    <property type="entry name" value="D-ISOMER SPECIFIC 2-HYDROXYACID DEHYDROGENASE NAD-BINDING DOMAIN-CONTAINING PROTEIN"/>
    <property type="match status" value="1"/>
</dbReference>
<dbReference type="CDD" id="cd05300">
    <property type="entry name" value="2-Hacid_dh_1"/>
    <property type="match status" value="1"/>
</dbReference>
<dbReference type="AlphaFoldDB" id="Q026D8"/>
<keyword evidence="2" id="KW-0520">NAD</keyword>
<dbReference type="PANTHER" id="PTHR43333">
    <property type="entry name" value="2-HACID_DH_C DOMAIN-CONTAINING PROTEIN"/>
    <property type="match status" value="1"/>
</dbReference>
<name>Q026D8_SOLUE</name>
<organism evidence="4">
    <name type="scientific">Solibacter usitatus (strain Ellin6076)</name>
    <dbReference type="NCBI Taxonomy" id="234267"/>
    <lineage>
        <taxon>Bacteria</taxon>
        <taxon>Pseudomonadati</taxon>
        <taxon>Acidobacteriota</taxon>
        <taxon>Terriglobia</taxon>
        <taxon>Bryobacterales</taxon>
        <taxon>Solibacteraceae</taxon>
        <taxon>Candidatus Solibacter</taxon>
    </lineage>
</organism>
<dbReference type="SUPFAM" id="SSF52283">
    <property type="entry name" value="Formate/glycerate dehydrogenase catalytic domain-like"/>
    <property type="match status" value="1"/>
</dbReference>
<dbReference type="STRING" id="234267.Acid_2141"/>
<reference evidence="4" key="1">
    <citation type="submission" date="2006-10" db="EMBL/GenBank/DDBJ databases">
        <title>Complete sequence of Solibacter usitatus Ellin6076.</title>
        <authorList>
            <consortium name="US DOE Joint Genome Institute"/>
            <person name="Copeland A."/>
            <person name="Lucas S."/>
            <person name="Lapidus A."/>
            <person name="Barry K."/>
            <person name="Detter J.C."/>
            <person name="Glavina del Rio T."/>
            <person name="Hammon N."/>
            <person name="Israni S."/>
            <person name="Dalin E."/>
            <person name="Tice H."/>
            <person name="Pitluck S."/>
            <person name="Thompson L.S."/>
            <person name="Brettin T."/>
            <person name="Bruce D."/>
            <person name="Han C."/>
            <person name="Tapia R."/>
            <person name="Gilna P."/>
            <person name="Schmutz J."/>
            <person name="Larimer F."/>
            <person name="Land M."/>
            <person name="Hauser L."/>
            <person name="Kyrpides N."/>
            <person name="Mikhailova N."/>
            <person name="Janssen P.H."/>
            <person name="Kuske C.R."/>
            <person name="Richardson P."/>
        </authorList>
    </citation>
    <scope>NUCLEOTIDE SEQUENCE</scope>
    <source>
        <strain evidence="4">Ellin6076</strain>
    </source>
</reference>
<accession>Q026D8</accession>
<dbReference type="OrthoDB" id="9805416at2"/>
<proteinExistence type="predicted"/>
<keyword evidence="1" id="KW-0560">Oxidoreductase</keyword>